<dbReference type="SUPFAM" id="SSF55729">
    <property type="entry name" value="Acyl-CoA N-acyltransferases (Nat)"/>
    <property type="match status" value="1"/>
</dbReference>
<dbReference type="InterPro" id="IPR000182">
    <property type="entry name" value="GNAT_dom"/>
</dbReference>
<dbReference type="PROSITE" id="PS51186">
    <property type="entry name" value="GNAT"/>
    <property type="match status" value="1"/>
</dbReference>
<accession>A0AAV3UU25</accession>
<dbReference type="EMBL" id="BAEM01000007">
    <property type="protein sequence ID" value="GAC08484.1"/>
    <property type="molecule type" value="Genomic_DNA"/>
</dbReference>
<gene>
    <name evidence="2" type="ORF">GCHA_0521</name>
</gene>
<dbReference type="AlphaFoldDB" id="A0AAV3UU25"/>
<dbReference type="Pfam" id="PF13508">
    <property type="entry name" value="Acetyltransf_7"/>
    <property type="match status" value="1"/>
</dbReference>
<name>A0AAV3UU25_9ALTE</name>
<organism evidence="2 3">
    <name type="scientific">Paraglaciecola chathamensis S18K6</name>
    <dbReference type="NCBI Taxonomy" id="1127672"/>
    <lineage>
        <taxon>Bacteria</taxon>
        <taxon>Pseudomonadati</taxon>
        <taxon>Pseudomonadota</taxon>
        <taxon>Gammaproteobacteria</taxon>
        <taxon>Alteromonadales</taxon>
        <taxon>Alteromonadaceae</taxon>
        <taxon>Paraglaciecola</taxon>
    </lineage>
</organism>
<evidence type="ECO:0000259" key="1">
    <source>
        <dbReference type="PROSITE" id="PS51186"/>
    </source>
</evidence>
<feature type="domain" description="N-acetyltransferase" evidence="1">
    <location>
        <begin position="103"/>
        <end position="233"/>
    </location>
</feature>
<dbReference type="RefSeq" id="WP_007984671.1">
    <property type="nucleotide sequence ID" value="NZ_BAEM01000007.1"/>
</dbReference>
<evidence type="ECO:0000313" key="2">
    <source>
        <dbReference type="EMBL" id="GAC08484.1"/>
    </source>
</evidence>
<dbReference type="GO" id="GO:0016747">
    <property type="term" value="F:acyltransferase activity, transferring groups other than amino-acyl groups"/>
    <property type="evidence" value="ECO:0007669"/>
    <property type="project" value="InterPro"/>
</dbReference>
<protein>
    <recommendedName>
        <fullName evidence="1">N-acetyltransferase domain-containing protein</fullName>
    </recommendedName>
</protein>
<evidence type="ECO:0000313" key="3">
    <source>
        <dbReference type="Proteomes" id="UP000006320"/>
    </source>
</evidence>
<dbReference type="Proteomes" id="UP000006320">
    <property type="component" value="Unassembled WGS sequence"/>
</dbReference>
<proteinExistence type="predicted"/>
<dbReference type="CDD" id="cd04301">
    <property type="entry name" value="NAT_SF"/>
    <property type="match status" value="1"/>
</dbReference>
<reference evidence="2 3" key="1">
    <citation type="journal article" date="2017" name="Antonie Van Leeuwenhoek">
        <title>Rhizobium rhizosphaerae sp. nov., a novel species isolated from rice rhizosphere.</title>
        <authorList>
            <person name="Zhao J.J."/>
            <person name="Zhang J."/>
            <person name="Zhang R.J."/>
            <person name="Zhang C.W."/>
            <person name="Yin H.Q."/>
            <person name="Zhang X.X."/>
        </authorList>
    </citation>
    <scope>NUCLEOTIDE SEQUENCE [LARGE SCALE GENOMIC DNA]</scope>
    <source>
        <strain evidence="2 3">S18K6</strain>
    </source>
</reference>
<dbReference type="Gene3D" id="3.40.630.30">
    <property type="match status" value="1"/>
</dbReference>
<sequence>MNPFITKNCMNLTALWHCYGAKKENDLWFSTDWPHRVWRDSLAKTVTLHGLQKSQLNPKQQLVMLDSCNGQRDQLPEGLKADVSLTLMHLLVSESCQSLRPGSDLEWLARDDELGIQAFVEMCSEGFGYPMDIAPLQRCAEKAGGKLGFLRSSGERVATVLLFQQGSTLGVYQVAVPNIHRGKGYASEVMRHCILWAQEHEVELITLQASEMGLSLYRRLGFQEVGSITLWRK</sequence>
<comment type="caution">
    <text evidence="2">The sequence shown here is derived from an EMBL/GenBank/DDBJ whole genome shotgun (WGS) entry which is preliminary data.</text>
</comment>
<dbReference type="InterPro" id="IPR016181">
    <property type="entry name" value="Acyl_CoA_acyltransferase"/>
</dbReference>